<protein>
    <submittedName>
        <fullName evidence="1">Uncharacterized protein</fullName>
    </submittedName>
</protein>
<reference evidence="1 2" key="1">
    <citation type="submission" date="2016-01" db="EMBL/GenBank/DDBJ databases">
        <authorList>
            <person name="Regsiter A."/>
            <person name="william w."/>
        </authorList>
    </citation>
    <scope>NUCLEOTIDE SEQUENCE [LARGE SCALE GENOMIC DNA]</scope>
    <source>
        <strain evidence="1 2">B6</strain>
    </source>
</reference>
<comment type="caution">
    <text evidence="1">The sequence shown here is derived from an EMBL/GenBank/DDBJ whole genome shotgun (WGS) entry which is preliminary data.</text>
</comment>
<accession>A0A822VDB7</accession>
<evidence type="ECO:0000313" key="1">
    <source>
        <dbReference type="EMBL" id="CVI24611.1"/>
    </source>
</evidence>
<evidence type="ECO:0000313" key="2">
    <source>
        <dbReference type="Proteomes" id="UP000192074"/>
    </source>
</evidence>
<gene>
    <name evidence="1" type="ORF">AGR4A_pAt10211</name>
</gene>
<organism evidence="1 2">
    <name type="scientific">Agrobacterium tumefaciens str. B6</name>
    <dbReference type="NCBI Taxonomy" id="1183423"/>
    <lineage>
        <taxon>Bacteria</taxon>
        <taxon>Pseudomonadati</taxon>
        <taxon>Pseudomonadota</taxon>
        <taxon>Alphaproteobacteria</taxon>
        <taxon>Hyphomicrobiales</taxon>
        <taxon>Rhizobiaceae</taxon>
        <taxon>Rhizobium/Agrobacterium group</taxon>
        <taxon>Agrobacterium</taxon>
        <taxon>Agrobacterium tumefaciens complex</taxon>
    </lineage>
</organism>
<dbReference type="Proteomes" id="UP000192074">
    <property type="component" value="Unassembled WGS sequence"/>
</dbReference>
<dbReference type="EMBL" id="FCNL01000040">
    <property type="protein sequence ID" value="CVI24611.1"/>
    <property type="molecule type" value="Genomic_DNA"/>
</dbReference>
<sequence>MLFVLSQFSGAGRVGWWCQSAVHALTNIQSGHTKSYGQDLLILAATDDSGFWRRSLTDE</sequence>
<name>A0A822VDB7_AGRTU</name>
<proteinExistence type="predicted"/>
<dbReference type="AlphaFoldDB" id="A0A822VDB7"/>